<dbReference type="AlphaFoldDB" id="A0A9D1VAB6"/>
<evidence type="ECO:0000256" key="5">
    <source>
        <dbReference type="ARBA" id="ARBA00022475"/>
    </source>
</evidence>
<evidence type="ECO:0000256" key="7">
    <source>
        <dbReference type="ARBA" id="ARBA00022692"/>
    </source>
</evidence>
<keyword evidence="9 10" id="KW-0472">Membrane</keyword>
<keyword evidence="7 10" id="KW-0812">Transmembrane</keyword>
<evidence type="ECO:0000256" key="3">
    <source>
        <dbReference type="ARBA" id="ARBA00016864"/>
    </source>
</evidence>
<dbReference type="PANTHER" id="PTHR42922">
    <property type="entry name" value="PHOSPHATE TRANSPORT SYSTEM PERMEASE PROTEIN PSTA"/>
    <property type="match status" value="1"/>
</dbReference>
<dbReference type="Proteomes" id="UP000823964">
    <property type="component" value="Unassembled WGS sequence"/>
</dbReference>
<dbReference type="PROSITE" id="PS50928">
    <property type="entry name" value="ABC_TM1"/>
    <property type="match status" value="1"/>
</dbReference>
<evidence type="ECO:0000259" key="11">
    <source>
        <dbReference type="PROSITE" id="PS50928"/>
    </source>
</evidence>
<dbReference type="PANTHER" id="PTHR42922:SF1">
    <property type="entry name" value="PHOSPHATE TRANSPORT SYSTEM PERMEASE PROTEIN PSTA"/>
    <property type="match status" value="1"/>
</dbReference>
<dbReference type="GO" id="GO:0005315">
    <property type="term" value="F:phosphate transmembrane transporter activity"/>
    <property type="evidence" value="ECO:0007669"/>
    <property type="project" value="InterPro"/>
</dbReference>
<keyword evidence="6" id="KW-0592">Phosphate transport</keyword>
<evidence type="ECO:0000313" key="13">
    <source>
        <dbReference type="Proteomes" id="UP000823964"/>
    </source>
</evidence>
<name>A0A9D1VAB6_9BACT</name>
<feature type="transmembrane region" description="Helical" evidence="10">
    <location>
        <begin position="121"/>
        <end position="147"/>
    </location>
</feature>
<evidence type="ECO:0000256" key="9">
    <source>
        <dbReference type="ARBA" id="ARBA00023136"/>
    </source>
</evidence>
<sequence length="299" mass="31715">MPHPHHTCTPPGSIAAAPRPLLWRKAQNSLLGLFSFFSIIIAVGGMGWILQTVLEQGIGVISLSFLTEPSKPYGELNAGIANALLGTVLIAGLATLIAVPPGIAAGIYLAEFGKNSRFAAALRFCANVMMGVPSIIVGLFIYVLIVIPSGHNSGFAGSVALAVIMFPVIMRTTEDMLAMVPDTLRESALALGMSRSRATLSIVARAARNGMITGVLLSLARVSGETAPLLFTAMFADSWPTSFFSRPTANMPVLINEYTMNSPFEQMNAAGWGAALIITLIILALNIGTRCLFRDPKNR</sequence>
<evidence type="ECO:0000256" key="8">
    <source>
        <dbReference type="ARBA" id="ARBA00022989"/>
    </source>
</evidence>
<feature type="transmembrane region" description="Helical" evidence="10">
    <location>
        <begin position="29"/>
        <end position="50"/>
    </location>
</feature>
<dbReference type="Gene3D" id="1.10.3720.10">
    <property type="entry name" value="MetI-like"/>
    <property type="match status" value="1"/>
</dbReference>
<dbReference type="SUPFAM" id="SSF161098">
    <property type="entry name" value="MetI-like"/>
    <property type="match status" value="1"/>
</dbReference>
<reference evidence="12" key="2">
    <citation type="submission" date="2021-04" db="EMBL/GenBank/DDBJ databases">
        <authorList>
            <person name="Gilroy R."/>
        </authorList>
    </citation>
    <scope>NUCLEOTIDE SEQUENCE</scope>
    <source>
        <strain evidence="12">14975</strain>
    </source>
</reference>
<feature type="transmembrane region" description="Helical" evidence="10">
    <location>
        <begin position="83"/>
        <end position="109"/>
    </location>
</feature>
<dbReference type="GO" id="GO:0035435">
    <property type="term" value="P:phosphate ion transmembrane transport"/>
    <property type="evidence" value="ECO:0007669"/>
    <property type="project" value="InterPro"/>
</dbReference>
<dbReference type="InterPro" id="IPR051408">
    <property type="entry name" value="Phosphate_transprt_permease"/>
</dbReference>
<comment type="subcellular location">
    <subcellularLocation>
        <location evidence="1 10">Cell membrane</location>
        <topology evidence="1 10">Multi-pass membrane protein</topology>
    </subcellularLocation>
</comment>
<feature type="transmembrane region" description="Helical" evidence="10">
    <location>
        <begin position="269"/>
        <end position="293"/>
    </location>
</feature>
<organism evidence="12 13">
    <name type="scientific">Candidatus Akkermansia intestinigallinarum</name>
    <dbReference type="NCBI Taxonomy" id="2838431"/>
    <lineage>
        <taxon>Bacteria</taxon>
        <taxon>Pseudomonadati</taxon>
        <taxon>Verrucomicrobiota</taxon>
        <taxon>Verrucomicrobiia</taxon>
        <taxon>Verrucomicrobiales</taxon>
        <taxon>Akkermansiaceae</taxon>
        <taxon>Akkermansia</taxon>
    </lineage>
</organism>
<keyword evidence="5 10" id="KW-1003">Cell membrane</keyword>
<dbReference type="CDD" id="cd06261">
    <property type="entry name" value="TM_PBP2"/>
    <property type="match status" value="1"/>
</dbReference>
<reference evidence="12" key="1">
    <citation type="journal article" date="2021" name="PeerJ">
        <title>Extensive microbial diversity within the chicken gut microbiome revealed by metagenomics and culture.</title>
        <authorList>
            <person name="Gilroy R."/>
            <person name="Ravi A."/>
            <person name="Getino M."/>
            <person name="Pursley I."/>
            <person name="Horton D.L."/>
            <person name="Alikhan N.F."/>
            <person name="Baker D."/>
            <person name="Gharbi K."/>
            <person name="Hall N."/>
            <person name="Watson M."/>
            <person name="Adriaenssens E.M."/>
            <person name="Foster-Nyarko E."/>
            <person name="Jarju S."/>
            <person name="Secka A."/>
            <person name="Antonio M."/>
            <person name="Oren A."/>
            <person name="Chaudhuri R.R."/>
            <person name="La Ragione R."/>
            <person name="Hildebrand F."/>
            <person name="Pallen M.J."/>
        </authorList>
    </citation>
    <scope>NUCLEOTIDE SEQUENCE</scope>
    <source>
        <strain evidence="12">14975</strain>
    </source>
</reference>
<proteinExistence type="inferred from homology"/>
<dbReference type="NCBIfam" id="TIGR00974">
    <property type="entry name" value="3a0107s02c"/>
    <property type="match status" value="1"/>
</dbReference>
<feature type="transmembrane region" description="Helical" evidence="10">
    <location>
        <begin position="215"/>
        <end position="236"/>
    </location>
</feature>
<dbReference type="InterPro" id="IPR005672">
    <property type="entry name" value="Phosphate_PstA"/>
</dbReference>
<accession>A0A9D1VAB6</accession>
<feature type="domain" description="ABC transmembrane type-1" evidence="11">
    <location>
        <begin position="84"/>
        <end position="293"/>
    </location>
</feature>
<keyword evidence="4" id="KW-0813">Transport</keyword>
<dbReference type="InterPro" id="IPR035906">
    <property type="entry name" value="MetI-like_sf"/>
</dbReference>
<evidence type="ECO:0000256" key="4">
    <source>
        <dbReference type="ARBA" id="ARBA00022448"/>
    </source>
</evidence>
<feature type="transmembrane region" description="Helical" evidence="10">
    <location>
        <begin position="153"/>
        <end position="170"/>
    </location>
</feature>
<dbReference type="Pfam" id="PF00528">
    <property type="entry name" value="BPD_transp_1"/>
    <property type="match status" value="1"/>
</dbReference>
<protein>
    <recommendedName>
        <fullName evidence="3 10">Phosphate transport system permease protein PstA</fullName>
    </recommendedName>
</protein>
<evidence type="ECO:0000256" key="10">
    <source>
        <dbReference type="RuleBase" id="RU363043"/>
    </source>
</evidence>
<comment type="similarity">
    <text evidence="2 10">Belongs to the binding-protein-dependent transport system permease family. CysTW subfamily.</text>
</comment>
<dbReference type="EMBL" id="DXFQ01000026">
    <property type="protein sequence ID" value="HIX19314.1"/>
    <property type="molecule type" value="Genomic_DNA"/>
</dbReference>
<comment type="caution">
    <text evidence="12">The sequence shown here is derived from an EMBL/GenBank/DDBJ whole genome shotgun (WGS) entry which is preliminary data.</text>
</comment>
<dbReference type="GO" id="GO:0005886">
    <property type="term" value="C:plasma membrane"/>
    <property type="evidence" value="ECO:0007669"/>
    <property type="project" value="UniProtKB-SubCell"/>
</dbReference>
<dbReference type="InterPro" id="IPR000515">
    <property type="entry name" value="MetI-like"/>
</dbReference>
<gene>
    <name evidence="12" type="primary">pstA</name>
    <name evidence="12" type="ORF">H9862_01775</name>
</gene>
<keyword evidence="8 10" id="KW-1133">Transmembrane helix</keyword>
<evidence type="ECO:0000256" key="2">
    <source>
        <dbReference type="ARBA" id="ARBA00007069"/>
    </source>
</evidence>
<evidence type="ECO:0000256" key="1">
    <source>
        <dbReference type="ARBA" id="ARBA00004651"/>
    </source>
</evidence>
<evidence type="ECO:0000256" key="6">
    <source>
        <dbReference type="ARBA" id="ARBA00022592"/>
    </source>
</evidence>
<evidence type="ECO:0000313" key="12">
    <source>
        <dbReference type="EMBL" id="HIX19314.1"/>
    </source>
</evidence>